<accession>A0AA36UGF5</accession>
<dbReference type="AlphaFoldDB" id="A0AA36UGF5"/>
<name>A0AA36UGF5_9NEIS</name>
<proteinExistence type="predicted"/>
<gene>
    <name evidence="1" type="ORF">HMPREF9418_2715</name>
</gene>
<dbReference type="EMBL" id="AFQE01000136">
    <property type="protein sequence ID" value="EGQ74659.1"/>
    <property type="molecule type" value="Genomic_DNA"/>
</dbReference>
<protein>
    <submittedName>
        <fullName evidence="1">Uncharacterized protein</fullName>
    </submittedName>
</protein>
<organism evidence="1 2">
    <name type="scientific">Neisseria macacae ATCC 33926</name>
    <dbReference type="NCBI Taxonomy" id="997348"/>
    <lineage>
        <taxon>Bacteria</taxon>
        <taxon>Pseudomonadati</taxon>
        <taxon>Pseudomonadota</taxon>
        <taxon>Betaproteobacteria</taxon>
        <taxon>Neisseriales</taxon>
        <taxon>Neisseriaceae</taxon>
        <taxon>Neisseria</taxon>
    </lineage>
</organism>
<evidence type="ECO:0000313" key="1">
    <source>
        <dbReference type="EMBL" id="EGQ74659.1"/>
    </source>
</evidence>
<evidence type="ECO:0000313" key="2">
    <source>
        <dbReference type="Proteomes" id="UP000004982"/>
    </source>
</evidence>
<reference evidence="1 2" key="1">
    <citation type="submission" date="2011-05" db="EMBL/GenBank/DDBJ databases">
        <authorList>
            <person name="Muzny D."/>
            <person name="Qin X."/>
            <person name="Deng J."/>
            <person name="Jiang H."/>
            <person name="Liu Y."/>
            <person name="Qu J."/>
            <person name="Song X.-Z."/>
            <person name="Zhang L."/>
            <person name="Thornton R."/>
            <person name="Coyle M."/>
            <person name="Francisco L."/>
            <person name="Jackson L."/>
            <person name="Javaid M."/>
            <person name="Korchina V."/>
            <person name="Kovar C."/>
            <person name="Mata R."/>
            <person name="Mathew T."/>
            <person name="Ngo R."/>
            <person name="Nguyen L."/>
            <person name="Nguyen N."/>
            <person name="Okwuonu G."/>
            <person name="Ongeri F."/>
            <person name="Pham C."/>
            <person name="Simmons D."/>
            <person name="Wilczek-Boney K."/>
            <person name="Hale W."/>
            <person name="Jakkamsetti A."/>
            <person name="Pham P."/>
            <person name="Ruth R."/>
            <person name="San Lucas F."/>
            <person name="Warren J."/>
            <person name="Zhang J."/>
            <person name="Zhao Z."/>
            <person name="Zhou C."/>
            <person name="Zhu D."/>
            <person name="Lee S."/>
            <person name="Bess C."/>
            <person name="Blankenburg K."/>
            <person name="Forbes L."/>
            <person name="Fu Q."/>
            <person name="Gubbala S."/>
            <person name="Hirani K."/>
            <person name="Jayaseelan J.C."/>
            <person name="Lara F."/>
            <person name="Munidasa M."/>
            <person name="Palculict T."/>
            <person name="Patil S."/>
            <person name="Pu L.-L."/>
            <person name="Saada N."/>
            <person name="Tang L."/>
            <person name="Weissenberger G."/>
            <person name="Zhu Y."/>
            <person name="Hemphill L."/>
            <person name="Shang Y."/>
            <person name="Youmans B."/>
            <person name="Ayvaz T."/>
            <person name="Ross M."/>
            <person name="Santibanez J."/>
            <person name="Aqrawi P."/>
            <person name="Gross S."/>
            <person name="Joshi V."/>
            <person name="Fowler G."/>
            <person name="Nazareth L."/>
            <person name="Reid J."/>
            <person name="Worley K."/>
            <person name="Petrosino J."/>
            <person name="Highlander S."/>
            <person name="Gibbs R."/>
        </authorList>
    </citation>
    <scope>NUCLEOTIDE SEQUENCE [LARGE SCALE GENOMIC DNA]</scope>
    <source>
        <strain evidence="1 2">ATCC 33926</strain>
    </source>
</reference>
<comment type="caution">
    <text evidence="1">The sequence shown here is derived from an EMBL/GenBank/DDBJ whole genome shotgun (WGS) entry which is preliminary data.</text>
</comment>
<sequence>MQRSSEIQLPNNIGADKFQTTFFIQYRSHPYNQTACAPFFPNNRFTKPNANCFSVSGKQSSPIHRYCIVD</sequence>
<dbReference type="Proteomes" id="UP000004982">
    <property type="component" value="Unassembled WGS sequence"/>
</dbReference>